<dbReference type="Gene3D" id="1.20.140.40">
    <property type="entry name" value="Invertase/pectin methylesterase inhibitor family protein"/>
    <property type="match status" value="1"/>
</dbReference>
<organism evidence="18 19">
    <name type="scientific">Quercus rubra</name>
    <name type="common">Northern red oak</name>
    <name type="synonym">Quercus borealis</name>
    <dbReference type="NCBI Taxonomy" id="3512"/>
    <lineage>
        <taxon>Eukaryota</taxon>
        <taxon>Viridiplantae</taxon>
        <taxon>Streptophyta</taxon>
        <taxon>Embryophyta</taxon>
        <taxon>Tracheophyta</taxon>
        <taxon>Spermatophyta</taxon>
        <taxon>Magnoliopsida</taxon>
        <taxon>eudicotyledons</taxon>
        <taxon>Gunneridae</taxon>
        <taxon>Pentapetalae</taxon>
        <taxon>rosids</taxon>
        <taxon>fabids</taxon>
        <taxon>Fagales</taxon>
        <taxon>Fagaceae</taxon>
        <taxon>Quercus</taxon>
    </lineage>
</organism>
<feature type="signal peptide" evidence="16">
    <location>
        <begin position="1"/>
        <end position="37"/>
    </location>
</feature>
<evidence type="ECO:0000256" key="16">
    <source>
        <dbReference type="SAM" id="SignalP"/>
    </source>
</evidence>
<evidence type="ECO:0000256" key="13">
    <source>
        <dbReference type="ARBA" id="ARBA00047928"/>
    </source>
</evidence>
<dbReference type="InterPro" id="IPR006501">
    <property type="entry name" value="Pectinesterase_inhib_dom"/>
</dbReference>
<evidence type="ECO:0000256" key="10">
    <source>
        <dbReference type="ARBA" id="ARBA00023157"/>
    </source>
</evidence>
<comment type="similarity">
    <text evidence="4">In the C-terminal section; belongs to the pectinesterase family.</text>
</comment>
<comment type="pathway">
    <text evidence="2">Glycan metabolism; pectin degradation; 2-dehydro-3-deoxy-D-gluconate from pectin: step 1/5.</text>
</comment>
<keyword evidence="9" id="KW-0063">Aspartyl esterase</keyword>
<dbReference type="Pfam" id="PF04043">
    <property type="entry name" value="PMEI"/>
    <property type="match status" value="1"/>
</dbReference>
<evidence type="ECO:0000256" key="3">
    <source>
        <dbReference type="ARBA" id="ARBA00006027"/>
    </source>
</evidence>
<accession>A0AAN7IQ15</accession>
<sequence length="575" mass="62161">MNPKTLITSSHISPTMTMTIRSTSLFFFLSLLSLCSASHHHDQDHDHSTSNTNATPTPSSSIQQLCKAATRFPDLCVSSLSNSKQLPPNPTPLQLIYSSLSVTADTARTVQSKANAILNSAAGNQNRTRAANNCLEALKSSLYRISITTNDALPRGNLKNARIWMSASLLHHTDCGSALKNINDTKLATETLSLVNSLINITSNAVSLLFSYEHFGNNTASWIPPRTERDGFWGAVEKSGSGIAGFKGGVPANLKVDVTVSKDGSSGSYKTVQDAVNAAPNNTADGKRFVIRIKAGVYDEIVRIPLEKKNVVFLGDGIGKTVITGSLNVGQPGISTSSSATVAVLGDGFMASGLTIQNTAGADKDNKSHQAVAFKLSSDLSVIENCEFLGNQDTLFAQTLRQFYKSCRIVGNVDFVFGNAAAFFQDCQFFVAPRQGDPAKGEDNAVTAHGRTDPGQTTGFVFHNCLINGTEEYLKLYHSNPKVHHNFLGRPWKEYSRTVFIQCNLGDLISPLGWKTWDDTDFALKTLYYGESGNTGPGSTTSQRVTWSTQIPAQHIDTYSIGNFIQGDQWIPPSK</sequence>
<dbReference type="GO" id="GO:0042545">
    <property type="term" value="P:cell wall modification"/>
    <property type="evidence" value="ECO:0007669"/>
    <property type="project" value="InterPro"/>
</dbReference>
<comment type="similarity">
    <text evidence="3">In the N-terminal section; belongs to the PMEI family.</text>
</comment>
<dbReference type="SMART" id="SM00856">
    <property type="entry name" value="PMEI"/>
    <property type="match status" value="1"/>
</dbReference>
<evidence type="ECO:0000256" key="8">
    <source>
        <dbReference type="ARBA" id="ARBA00022801"/>
    </source>
</evidence>
<comment type="function">
    <text evidence="14">Acts in the modification of cell walls via demethylesterification of cell wall pectin.</text>
</comment>
<comment type="subcellular location">
    <subcellularLocation>
        <location evidence="1">Secreted</location>
        <location evidence="1">Cell wall</location>
    </subcellularLocation>
</comment>
<dbReference type="GO" id="GO:0030599">
    <property type="term" value="F:pectinesterase activity"/>
    <property type="evidence" value="ECO:0007669"/>
    <property type="project" value="UniProtKB-EC"/>
</dbReference>
<dbReference type="InterPro" id="IPR000070">
    <property type="entry name" value="Pectinesterase_cat"/>
</dbReference>
<keyword evidence="7" id="KW-0964">Secreted</keyword>
<evidence type="ECO:0000259" key="17">
    <source>
        <dbReference type="SMART" id="SM00856"/>
    </source>
</evidence>
<name>A0AAN7IQ15_QUERU</name>
<dbReference type="Proteomes" id="UP001324115">
    <property type="component" value="Unassembled WGS sequence"/>
</dbReference>
<evidence type="ECO:0000256" key="9">
    <source>
        <dbReference type="ARBA" id="ARBA00023085"/>
    </source>
</evidence>
<protein>
    <recommendedName>
        <fullName evidence="5">pectinesterase</fullName>
        <ecNumber evidence="5">3.1.1.11</ecNumber>
    </recommendedName>
</protein>
<evidence type="ECO:0000256" key="14">
    <source>
        <dbReference type="ARBA" id="ARBA00057335"/>
    </source>
</evidence>
<feature type="compositionally biased region" description="Low complexity" evidence="15">
    <location>
        <begin position="49"/>
        <end position="60"/>
    </location>
</feature>
<dbReference type="SUPFAM" id="SSF101148">
    <property type="entry name" value="Plant invertase/pectin methylesterase inhibitor"/>
    <property type="match status" value="1"/>
</dbReference>
<dbReference type="Gene3D" id="2.160.20.10">
    <property type="entry name" value="Single-stranded right-handed beta-helix, Pectin lyase-like"/>
    <property type="match status" value="1"/>
</dbReference>
<dbReference type="EC" id="3.1.1.11" evidence="5"/>
<evidence type="ECO:0000256" key="5">
    <source>
        <dbReference type="ARBA" id="ARBA00013229"/>
    </source>
</evidence>
<proteinExistence type="inferred from homology"/>
<gene>
    <name evidence="18" type="ORF">RGQ29_022955</name>
</gene>
<dbReference type="InterPro" id="IPR011050">
    <property type="entry name" value="Pectin_lyase_fold/virulence"/>
</dbReference>
<evidence type="ECO:0000256" key="12">
    <source>
        <dbReference type="ARBA" id="ARBA00023316"/>
    </source>
</evidence>
<evidence type="ECO:0000256" key="6">
    <source>
        <dbReference type="ARBA" id="ARBA00022512"/>
    </source>
</evidence>
<feature type="chain" id="PRO_5043014091" description="pectinesterase" evidence="16">
    <location>
        <begin position="38"/>
        <end position="575"/>
    </location>
</feature>
<keyword evidence="19" id="KW-1185">Reference proteome</keyword>
<keyword evidence="10" id="KW-1015">Disulfide bond</keyword>
<dbReference type="InterPro" id="IPR035513">
    <property type="entry name" value="Invertase/methylesterase_inhib"/>
</dbReference>
<evidence type="ECO:0000256" key="7">
    <source>
        <dbReference type="ARBA" id="ARBA00022525"/>
    </source>
</evidence>
<feature type="region of interest" description="Disordered" evidence="15">
    <location>
        <begin position="40"/>
        <end position="60"/>
    </location>
</feature>
<evidence type="ECO:0000313" key="19">
    <source>
        <dbReference type="Proteomes" id="UP001324115"/>
    </source>
</evidence>
<reference evidence="18 19" key="1">
    <citation type="journal article" date="2023" name="G3 (Bethesda)">
        <title>A haplotype-resolved chromosome-scale genome for Quercus rubra L. provides insights into the genetics of adaptive traits for red oak species.</title>
        <authorList>
            <person name="Kapoor B."/>
            <person name="Jenkins J."/>
            <person name="Schmutz J."/>
            <person name="Zhebentyayeva T."/>
            <person name="Kuelheim C."/>
            <person name="Coggeshall M."/>
            <person name="Heim C."/>
            <person name="Lasky J.R."/>
            <person name="Leites L."/>
            <person name="Islam-Faridi N."/>
            <person name="Romero-Severson J."/>
            <person name="DeLeo V.L."/>
            <person name="Lucas S.M."/>
            <person name="Lazic D."/>
            <person name="Gailing O."/>
            <person name="Carlson J."/>
            <person name="Staton M."/>
        </authorList>
    </citation>
    <scope>NUCLEOTIDE SEQUENCE [LARGE SCALE GENOMIC DNA]</scope>
    <source>
        <strain evidence="18">Pseudo-F2</strain>
    </source>
</reference>
<keyword evidence="16" id="KW-0732">Signal</keyword>
<dbReference type="InterPro" id="IPR012334">
    <property type="entry name" value="Pectin_lyas_fold"/>
</dbReference>
<dbReference type="Pfam" id="PF01095">
    <property type="entry name" value="Pectinesterase"/>
    <property type="match status" value="1"/>
</dbReference>
<comment type="caution">
    <text evidence="18">The sequence shown here is derived from an EMBL/GenBank/DDBJ whole genome shotgun (WGS) entry which is preliminary data.</text>
</comment>
<dbReference type="FunFam" id="2.160.20.10:FF:000029">
    <property type="entry name" value="Pectinesterase 4"/>
    <property type="match status" value="1"/>
</dbReference>
<feature type="domain" description="Pectinesterase inhibitor" evidence="17">
    <location>
        <begin position="57"/>
        <end position="208"/>
    </location>
</feature>
<keyword evidence="12" id="KW-0961">Cell wall biogenesis/degradation</keyword>
<evidence type="ECO:0000256" key="11">
    <source>
        <dbReference type="ARBA" id="ARBA00023180"/>
    </source>
</evidence>
<dbReference type="GO" id="GO:0004857">
    <property type="term" value="F:enzyme inhibitor activity"/>
    <property type="evidence" value="ECO:0007669"/>
    <property type="project" value="InterPro"/>
</dbReference>
<evidence type="ECO:0000256" key="4">
    <source>
        <dbReference type="ARBA" id="ARBA00007786"/>
    </source>
</evidence>
<keyword evidence="6" id="KW-0134">Cell wall</keyword>
<dbReference type="PANTHER" id="PTHR31707">
    <property type="entry name" value="PECTINESTERASE"/>
    <property type="match status" value="1"/>
</dbReference>
<evidence type="ECO:0000256" key="2">
    <source>
        <dbReference type="ARBA" id="ARBA00005184"/>
    </source>
</evidence>
<comment type="catalytic activity">
    <reaction evidence="13">
        <text>[(1-&gt;4)-alpha-D-galacturonosyl methyl ester](n) + n H2O = [(1-&gt;4)-alpha-D-galacturonosyl](n) + n methanol + n H(+)</text>
        <dbReference type="Rhea" id="RHEA:22380"/>
        <dbReference type="Rhea" id="RHEA-COMP:14570"/>
        <dbReference type="Rhea" id="RHEA-COMP:14573"/>
        <dbReference type="ChEBI" id="CHEBI:15377"/>
        <dbReference type="ChEBI" id="CHEBI:15378"/>
        <dbReference type="ChEBI" id="CHEBI:17790"/>
        <dbReference type="ChEBI" id="CHEBI:140522"/>
        <dbReference type="ChEBI" id="CHEBI:140523"/>
        <dbReference type="EC" id="3.1.1.11"/>
    </reaction>
</comment>
<evidence type="ECO:0000256" key="15">
    <source>
        <dbReference type="SAM" id="MobiDB-lite"/>
    </source>
</evidence>
<evidence type="ECO:0000256" key="1">
    <source>
        <dbReference type="ARBA" id="ARBA00004191"/>
    </source>
</evidence>
<dbReference type="AlphaFoldDB" id="A0AAN7IQ15"/>
<keyword evidence="8" id="KW-0378">Hydrolase</keyword>
<dbReference type="EMBL" id="JAXUIC010000006">
    <property type="protein sequence ID" value="KAK4585504.1"/>
    <property type="molecule type" value="Genomic_DNA"/>
</dbReference>
<dbReference type="FunFam" id="1.20.140.40:FF:000021">
    <property type="entry name" value="Probable pectinesterase/pectinesterase inhibitor 51"/>
    <property type="match status" value="1"/>
</dbReference>
<dbReference type="CDD" id="cd15798">
    <property type="entry name" value="PMEI-like_3"/>
    <property type="match status" value="1"/>
</dbReference>
<dbReference type="SUPFAM" id="SSF51126">
    <property type="entry name" value="Pectin lyase-like"/>
    <property type="match status" value="1"/>
</dbReference>
<evidence type="ECO:0000313" key="18">
    <source>
        <dbReference type="EMBL" id="KAK4585504.1"/>
    </source>
</evidence>
<keyword evidence="11" id="KW-0325">Glycoprotein</keyword>